<accession>A0A397IGT5</accession>
<dbReference type="InterPro" id="IPR021863">
    <property type="entry name" value="FAS_N"/>
</dbReference>
<comment type="pathway">
    <text evidence="2">Lipid metabolism.</text>
</comment>
<evidence type="ECO:0000256" key="5">
    <source>
        <dbReference type="ARBA" id="ARBA00023136"/>
    </source>
</evidence>
<evidence type="ECO:0000313" key="10">
    <source>
        <dbReference type="Proteomes" id="UP000266861"/>
    </source>
</evidence>
<dbReference type="InterPro" id="IPR005804">
    <property type="entry name" value="FA_desaturase_dom"/>
</dbReference>
<evidence type="ECO:0000259" key="8">
    <source>
        <dbReference type="Pfam" id="PF11960"/>
    </source>
</evidence>
<dbReference type="AlphaFoldDB" id="A0A397IGT5"/>
<feature type="transmembrane region" description="Helical" evidence="6">
    <location>
        <begin position="242"/>
        <end position="264"/>
    </location>
</feature>
<comment type="caution">
    <text evidence="9">The sequence shown here is derived from an EMBL/GenBank/DDBJ whole genome shotgun (WGS) entry which is preliminary data.</text>
</comment>
<dbReference type="PANTHER" id="PTHR32100">
    <property type="entry name" value="OMEGA-6 FATTY ACID DESATURASE, CHLOROPLASTIC"/>
    <property type="match status" value="1"/>
</dbReference>
<dbReference type="Pfam" id="PF11960">
    <property type="entry name" value="DUF3474"/>
    <property type="match status" value="1"/>
</dbReference>
<dbReference type="STRING" id="1348612.A0A397IGT5"/>
<evidence type="ECO:0000256" key="1">
    <source>
        <dbReference type="ARBA" id="ARBA00004370"/>
    </source>
</evidence>
<dbReference type="GO" id="GO:0016717">
    <property type="term" value="F:oxidoreductase activity, acting on paired donors, with oxidation of a pair of donors resulting in the reduction of molecular oxygen to two molecules of water"/>
    <property type="evidence" value="ECO:0007669"/>
    <property type="project" value="InterPro"/>
</dbReference>
<keyword evidence="5 6" id="KW-0472">Membrane</keyword>
<dbReference type="CDD" id="cd03507">
    <property type="entry name" value="Delta12-FADS-like"/>
    <property type="match status" value="1"/>
</dbReference>
<dbReference type="GO" id="GO:0016020">
    <property type="term" value="C:membrane"/>
    <property type="evidence" value="ECO:0007669"/>
    <property type="project" value="UniProtKB-SubCell"/>
</dbReference>
<name>A0A397IGT5_9GLOM</name>
<feature type="transmembrane region" description="Helical" evidence="6">
    <location>
        <begin position="74"/>
        <end position="91"/>
    </location>
</feature>
<evidence type="ECO:0008006" key="11">
    <source>
        <dbReference type="Google" id="ProtNLM"/>
    </source>
</evidence>
<keyword evidence="6" id="KW-0812">Transmembrane</keyword>
<protein>
    <recommendedName>
        <fullName evidence="11">Fatty acid desaturase domain-containing protein</fullName>
    </recommendedName>
</protein>
<sequence>MSPPNLETQPESEFTCRPSAVTAGVTKVNNNETVKFERDYIPPNFTIKEIRAAIPPHCFERNALKSASYIAKDLAVIAILVYAATFIDTYLPTLLRYVAWLTYWFFCGAFATGVWVLAHECGHQAFSTSSTLNNTVGFILHTALLVPYHAWRITHSKHHKHTSLMNKDQVFVPKTRSEVGKKIKHRADFKDAPIITLLNLIGQQLLGWPLYLTLNYSGQTYDKEIWANHFNPASPFFDSKNYYEIVMSNVGIIVALSTISYFVYTYSFIIVVKYYLIPYLIVNHWLVLITYLQHTDPKIPHYREGQWDFIRGAACTVDRHMGFLDAIFHRITSTHVAHHYFSTMPHYHAEEATKHLSKVLGSYYLFDDTPIFKALWRSYNECHYIEDDGDVIFYKSLASK</sequence>
<dbReference type="Proteomes" id="UP000266861">
    <property type="component" value="Unassembled WGS sequence"/>
</dbReference>
<dbReference type="InterPro" id="IPR012171">
    <property type="entry name" value="Fatty_acid_desaturase"/>
</dbReference>
<dbReference type="EMBL" id="PQFF01000203">
    <property type="protein sequence ID" value="RHZ75025.1"/>
    <property type="molecule type" value="Genomic_DNA"/>
</dbReference>
<keyword evidence="6" id="KW-1133">Transmembrane helix</keyword>
<dbReference type="Pfam" id="PF00487">
    <property type="entry name" value="FA_desaturase"/>
    <property type="match status" value="1"/>
</dbReference>
<evidence type="ECO:0000256" key="3">
    <source>
        <dbReference type="ARBA" id="ARBA00009295"/>
    </source>
</evidence>
<feature type="transmembrane region" description="Helical" evidence="6">
    <location>
        <begin position="97"/>
        <end position="118"/>
    </location>
</feature>
<evidence type="ECO:0000259" key="7">
    <source>
        <dbReference type="Pfam" id="PF00487"/>
    </source>
</evidence>
<proteinExistence type="inferred from homology"/>
<evidence type="ECO:0000256" key="6">
    <source>
        <dbReference type="SAM" id="Phobius"/>
    </source>
</evidence>
<keyword evidence="4" id="KW-0560">Oxidoreductase</keyword>
<keyword evidence="10" id="KW-1185">Reference proteome</keyword>
<organism evidence="9 10">
    <name type="scientific">Diversispora epigaea</name>
    <dbReference type="NCBI Taxonomy" id="1348612"/>
    <lineage>
        <taxon>Eukaryota</taxon>
        <taxon>Fungi</taxon>
        <taxon>Fungi incertae sedis</taxon>
        <taxon>Mucoromycota</taxon>
        <taxon>Glomeromycotina</taxon>
        <taxon>Glomeromycetes</taxon>
        <taxon>Diversisporales</taxon>
        <taxon>Diversisporaceae</taxon>
        <taxon>Diversispora</taxon>
    </lineage>
</organism>
<dbReference type="OrthoDB" id="1461976at2759"/>
<gene>
    <name evidence="9" type="ORF">Glove_218g3</name>
</gene>
<evidence type="ECO:0000256" key="4">
    <source>
        <dbReference type="ARBA" id="ARBA00023002"/>
    </source>
</evidence>
<comment type="subcellular location">
    <subcellularLocation>
        <location evidence="1">Membrane</location>
    </subcellularLocation>
</comment>
<feature type="domain" description="Fatty acid desaturase N-terminal" evidence="8">
    <location>
        <begin position="30"/>
        <end position="79"/>
    </location>
</feature>
<feature type="domain" description="Fatty acid desaturase" evidence="7">
    <location>
        <begin position="99"/>
        <end position="365"/>
    </location>
</feature>
<evidence type="ECO:0000256" key="2">
    <source>
        <dbReference type="ARBA" id="ARBA00005189"/>
    </source>
</evidence>
<comment type="similarity">
    <text evidence="3">Belongs to the fatty acid desaturase type 1 family.</text>
</comment>
<dbReference type="GO" id="GO:0006629">
    <property type="term" value="P:lipid metabolic process"/>
    <property type="evidence" value="ECO:0007669"/>
    <property type="project" value="InterPro"/>
</dbReference>
<reference evidence="9 10" key="1">
    <citation type="submission" date="2018-08" db="EMBL/GenBank/DDBJ databases">
        <title>Genome and evolution of the arbuscular mycorrhizal fungus Diversispora epigaea (formerly Glomus versiforme) and its bacterial endosymbionts.</title>
        <authorList>
            <person name="Sun X."/>
            <person name="Fei Z."/>
            <person name="Harrison M."/>
        </authorList>
    </citation>
    <scope>NUCLEOTIDE SEQUENCE [LARGE SCALE GENOMIC DNA]</scope>
    <source>
        <strain evidence="9 10">IT104</strain>
    </source>
</reference>
<evidence type="ECO:0000313" key="9">
    <source>
        <dbReference type="EMBL" id="RHZ75025.1"/>
    </source>
</evidence>